<reference evidence="2 3" key="1">
    <citation type="submission" date="2014-02" db="EMBL/GenBank/DDBJ databases">
        <title>Single nucleus genome sequencing reveals high similarity among nuclei of an endomycorrhizal fungus.</title>
        <authorList>
            <person name="Lin K."/>
            <person name="Geurts R."/>
            <person name="Zhang Z."/>
            <person name="Limpens E."/>
            <person name="Saunders D.G."/>
            <person name="Mu D."/>
            <person name="Pang E."/>
            <person name="Cao H."/>
            <person name="Cha H."/>
            <person name="Lin T."/>
            <person name="Zhou Q."/>
            <person name="Shang Y."/>
            <person name="Li Y."/>
            <person name="Ivanov S."/>
            <person name="Sharma T."/>
            <person name="Velzen R.V."/>
            <person name="Ruijter N.D."/>
            <person name="Aanen D.K."/>
            <person name="Win J."/>
            <person name="Kamoun S."/>
            <person name="Bisseling T."/>
            <person name="Huang S."/>
        </authorList>
    </citation>
    <scope>NUCLEOTIDE SEQUENCE [LARGE SCALE GENOMIC DNA]</scope>
    <source>
        <strain evidence="3">DAOM197198w</strain>
    </source>
</reference>
<proteinExistence type="predicted"/>
<name>A0A015MKY5_RHIIW</name>
<evidence type="ECO:0000313" key="2">
    <source>
        <dbReference type="EMBL" id="EXX67518.1"/>
    </source>
</evidence>
<organism evidence="2 3">
    <name type="scientific">Rhizophagus irregularis (strain DAOM 197198w)</name>
    <name type="common">Glomus intraradices</name>
    <dbReference type="NCBI Taxonomy" id="1432141"/>
    <lineage>
        <taxon>Eukaryota</taxon>
        <taxon>Fungi</taxon>
        <taxon>Fungi incertae sedis</taxon>
        <taxon>Mucoromycota</taxon>
        <taxon>Glomeromycotina</taxon>
        <taxon>Glomeromycetes</taxon>
        <taxon>Glomerales</taxon>
        <taxon>Glomeraceae</taxon>
        <taxon>Rhizophagus</taxon>
    </lineage>
</organism>
<dbReference type="AlphaFoldDB" id="A0A015MKY5"/>
<dbReference type="HOGENOM" id="CLU_2655771_0_0_1"/>
<feature type="compositionally biased region" description="Polar residues" evidence="1">
    <location>
        <begin position="51"/>
        <end position="66"/>
    </location>
</feature>
<evidence type="ECO:0000256" key="1">
    <source>
        <dbReference type="SAM" id="MobiDB-lite"/>
    </source>
</evidence>
<gene>
    <name evidence="2" type="ORF">RirG_113620</name>
</gene>
<evidence type="ECO:0000313" key="3">
    <source>
        <dbReference type="Proteomes" id="UP000022910"/>
    </source>
</evidence>
<comment type="caution">
    <text evidence="2">The sequence shown here is derived from an EMBL/GenBank/DDBJ whole genome shotgun (WGS) entry which is preliminary data.</text>
</comment>
<sequence length="76" mass="8742">MEGVILSFAYLSENGKFFVLYYKFMHETKKKANGHRFRQGGGNDQGHYPVMTSQRPLTDRTSSSLQKGHRETLVCE</sequence>
<keyword evidence="3" id="KW-1185">Reference proteome</keyword>
<feature type="region of interest" description="Disordered" evidence="1">
    <location>
        <begin position="33"/>
        <end position="76"/>
    </location>
</feature>
<accession>A0A015MKY5</accession>
<dbReference type="Proteomes" id="UP000022910">
    <property type="component" value="Unassembled WGS sequence"/>
</dbReference>
<protein>
    <submittedName>
        <fullName evidence="2">Uncharacterized protein</fullName>
    </submittedName>
</protein>
<dbReference type="EMBL" id="JEMT01017696">
    <property type="protein sequence ID" value="EXX67518.1"/>
    <property type="molecule type" value="Genomic_DNA"/>
</dbReference>